<proteinExistence type="predicted"/>
<name>A0AAV9JRJ5_9PEZI</name>
<organism evidence="1 2">
    <name type="scientific">Oleoguttula mirabilis</name>
    <dbReference type="NCBI Taxonomy" id="1507867"/>
    <lineage>
        <taxon>Eukaryota</taxon>
        <taxon>Fungi</taxon>
        <taxon>Dikarya</taxon>
        <taxon>Ascomycota</taxon>
        <taxon>Pezizomycotina</taxon>
        <taxon>Dothideomycetes</taxon>
        <taxon>Dothideomycetidae</taxon>
        <taxon>Mycosphaerellales</taxon>
        <taxon>Teratosphaeriaceae</taxon>
        <taxon>Oleoguttula</taxon>
    </lineage>
</organism>
<dbReference type="Proteomes" id="UP001324427">
    <property type="component" value="Unassembled WGS sequence"/>
</dbReference>
<protein>
    <submittedName>
        <fullName evidence="1">Uncharacterized protein</fullName>
    </submittedName>
</protein>
<evidence type="ECO:0000313" key="1">
    <source>
        <dbReference type="EMBL" id="KAK4548238.1"/>
    </source>
</evidence>
<comment type="caution">
    <text evidence="1">The sequence shown here is derived from an EMBL/GenBank/DDBJ whole genome shotgun (WGS) entry which is preliminary data.</text>
</comment>
<evidence type="ECO:0000313" key="2">
    <source>
        <dbReference type="Proteomes" id="UP001324427"/>
    </source>
</evidence>
<keyword evidence="2" id="KW-1185">Reference proteome</keyword>
<gene>
    <name evidence="1" type="ORF">LTR36_010108</name>
</gene>
<accession>A0AAV9JRJ5</accession>
<dbReference type="EMBL" id="JAVFHQ010000008">
    <property type="protein sequence ID" value="KAK4548238.1"/>
    <property type="molecule type" value="Genomic_DNA"/>
</dbReference>
<reference evidence="1 2" key="1">
    <citation type="submission" date="2021-11" db="EMBL/GenBank/DDBJ databases">
        <title>Black yeast isolated from Biological Soil Crust.</title>
        <authorList>
            <person name="Kurbessoian T."/>
        </authorList>
    </citation>
    <scope>NUCLEOTIDE SEQUENCE [LARGE SCALE GENOMIC DNA]</scope>
    <source>
        <strain evidence="1 2">CCFEE 5522</strain>
    </source>
</reference>
<dbReference type="AlphaFoldDB" id="A0AAV9JRJ5"/>
<sequence>MLQRAKKFTPTSPFLKSLHESVVDSGDTHVEIPGRVENALYRMTKTIIEHPEGNIDAVVREQWRVCKTLMPEQLLSILKTALVADELPFSFNYHGLFVACATFLESTMQHVEPRVTELRRCEGLGEGFFVFEMVDEVLWQAARTQRSSPRYLRANTLLGEVATVLQPYIHKAGSQWFDRARQVVDAQLCNTGGRMVTDKKWSRVTDDMSVTLEGGRLEMVPRCLSEREEKARAAAKAEMVRARGEGRNQELELSFLSSLAGGSFR</sequence>